<organism evidence="1 2">
    <name type="scientific">Lutispora saccharofermentans</name>
    <dbReference type="NCBI Taxonomy" id="3024236"/>
    <lineage>
        <taxon>Bacteria</taxon>
        <taxon>Bacillati</taxon>
        <taxon>Bacillota</taxon>
        <taxon>Clostridia</taxon>
        <taxon>Lutisporales</taxon>
        <taxon>Lutisporaceae</taxon>
        <taxon>Lutispora</taxon>
    </lineage>
</organism>
<sequence length="119" mass="14242">MYRTFVLTAEFDKQWRSMNLTDDDLRALEEEILENPKIGVVMKGTGRLRKMRFAFEGRGKSRSIRVTYVDFVNYATVYLIYAYPKSEKDNLSKEERNEIKKLIEGIEKALDRRYLYERI</sequence>
<name>A0ABT1NE45_9FIRM</name>
<dbReference type="EMBL" id="JAJEKE010000005">
    <property type="protein sequence ID" value="MCQ1529529.1"/>
    <property type="molecule type" value="Genomic_DNA"/>
</dbReference>
<proteinExistence type="predicted"/>
<gene>
    <name evidence="1" type="ORF">LJD61_08180</name>
</gene>
<protein>
    <submittedName>
        <fullName evidence="1">Type II toxin-antitoxin system RelE/ParE family toxin</fullName>
    </submittedName>
</protein>
<dbReference type="RefSeq" id="WP_255227045.1">
    <property type="nucleotide sequence ID" value="NZ_JAJEKE010000005.1"/>
</dbReference>
<comment type="caution">
    <text evidence="1">The sequence shown here is derived from an EMBL/GenBank/DDBJ whole genome shotgun (WGS) entry which is preliminary data.</text>
</comment>
<evidence type="ECO:0000313" key="1">
    <source>
        <dbReference type="EMBL" id="MCQ1529529.1"/>
    </source>
</evidence>
<accession>A0ABT1NE45</accession>
<dbReference type="InterPro" id="IPR009387">
    <property type="entry name" value="HigB-2"/>
</dbReference>
<reference evidence="1 2" key="1">
    <citation type="submission" date="2021-10" db="EMBL/GenBank/DDBJ databases">
        <title>Lutispora strain m25 sp. nov., a thermophilic, non-spore-forming bacterium isolated from a lab-scale methanogenic bioreactor digesting anaerobic sludge.</title>
        <authorList>
            <person name="El Houari A."/>
            <person name="Mcdonald J."/>
        </authorList>
    </citation>
    <scope>NUCLEOTIDE SEQUENCE [LARGE SCALE GENOMIC DNA]</scope>
    <source>
        <strain evidence="2">m25</strain>
    </source>
</reference>
<dbReference type="Proteomes" id="UP001651880">
    <property type="component" value="Unassembled WGS sequence"/>
</dbReference>
<evidence type="ECO:0000313" key="2">
    <source>
        <dbReference type="Proteomes" id="UP001651880"/>
    </source>
</evidence>
<dbReference type="PIRSF" id="PIRSF039032">
    <property type="entry name" value="HigB-2"/>
    <property type="match status" value="1"/>
</dbReference>
<keyword evidence="2" id="KW-1185">Reference proteome</keyword>
<dbReference type="Pfam" id="PF06296">
    <property type="entry name" value="RelE"/>
    <property type="match status" value="1"/>
</dbReference>